<feature type="transmembrane region" description="Helical" evidence="6">
    <location>
        <begin position="366"/>
        <end position="387"/>
    </location>
</feature>
<evidence type="ECO:0000256" key="6">
    <source>
        <dbReference type="SAM" id="Phobius"/>
    </source>
</evidence>
<name>A0AA38XUP6_9EURO</name>
<feature type="transmembrane region" description="Helical" evidence="6">
    <location>
        <begin position="521"/>
        <end position="540"/>
    </location>
</feature>
<feature type="transmembrane region" description="Helical" evidence="6">
    <location>
        <begin position="31"/>
        <end position="55"/>
    </location>
</feature>
<feature type="transmembrane region" description="Helical" evidence="6">
    <location>
        <begin position="62"/>
        <end position="85"/>
    </location>
</feature>
<dbReference type="SUPFAM" id="SSF103473">
    <property type="entry name" value="MFS general substrate transporter"/>
    <property type="match status" value="1"/>
</dbReference>
<evidence type="ECO:0000313" key="9">
    <source>
        <dbReference type="Proteomes" id="UP001172681"/>
    </source>
</evidence>
<dbReference type="Pfam" id="PF07690">
    <property type="entry name" value="MFS_1"/>
    <property type="match status" value="1"/>
</dbReference>
<feature type="compositionally biased region" description="Polar residues" evidence="5">
    <location>
        <begin position="1"/>
        <end position="17"/>
    </location>
</feature>
<dbReference type="GO" id="GO:0005886">
    <property type="term" value="C:plasma membrane"/>
    <property type="evidence" value="ECO:0007669"/>
    <property type="project" value="TreeGrafter"/>
</dbReference>
<dbReference type="PROSITE" id="PS50850">
    <property type="entry name" value="MFS"/>
    <property type="match status" value="1"/>
</dbReference>
<feature type="transmembrane region" description="Helical" evidence="6">
    <location>
        <begin position="298"/>
        <end position="321"/>
    </location>
</feature>
<dbReference type="InterPro" id="IPR036259">
    <property type="entry name" value="MFS_trans_sf"/>
</dbReference>
<keyword evidence="3 6" id="KW-1133">Transmembrane helix</keyword>
<dbReference type="Proteomes" id="UP001172681">
    <property type="component" value="Unassembled WGS sequence"/>
</dbReference>
<protein>
    <recommendedName>
        <fullName evidence="7">Major facilitator superfamily (MFS) profile domain-containing protein</fullName>
    </recommendedName>
</protein>
<feature type="transmembrane region" description="Helical" evidence="6">
    <location>
        <begin position="97"/>
        <end position="115"/>
    </location>
</feature>
<feature type="transmembrane region" description="Helical" evidence="6">
    <location>
        <begin position="230"/>
        <end position="249"/>
    </location>
</feature>
<dbReference type="EMBL" id="JAPDRN010000102">
    <property type="protein sequence ID" value="KAJ9623015.1"/>
    <property type="molecule type" value="Genomic_DNA"/>
</dbReference>
<reference evidence="8" key="1">
    <citation type="submission" date="2022-10" db="EMBL/GenBank/DDBJ databases">
        <title>Culturing micro-colonial fungi from biological soil crusts in the Mojave desert and describing Neophaeococcomyces mojavensis, and introducing the new genera and species Taxawa tesnikishii.</title>
        <authorList>
            <person name="Kurbessoian T."/>
            <person name="Stajich J.E."/>
        </authorList>
    </citation>
    <scope>NUCLEOTIDE SEQUENCE</scope>
    <source>
        <strain evidence="8">TK_35</strain>
    </source>
</reference>
<sequence>MGESSETNVDIQQQQQPLEDDGPTSWNPVKVFFLMLALGSQYICQMLFIVGAGVYSRSIAAVVGGAAISSWPSACVVIVPAAFVLPVAQAADYFGRKWLLVVPTFVGFIGSIVVAKASTMQMAIVGFALGGVAFGPQPLLHAVASEVMPRKYRSYAQAALNTSISIGSMLSLVIGGALTENNPAGFRTYWYICAGIFVVSTVLLATLYNPAPRDLQVLLTLSQKLKSLDWMGYFLFDAGLVLFCLGLSYSQNPFSWQNAHVVAPFAIGCAILVALFVYEWKIKKDGLFHHNLFKHRNFVITLVGVWIEGFAFMAANVYFPYSMEIIEAGKVSSFRVLLCYTVAFAFLLVAAFGMGAWIYYTRRVRIQAMVSFIGFLIFFVLMATMHADEPESHFWGFICFYGLGLGSCVITLYTTAQLSTPPELISLTSGLLGSIRSVGGSVGVAVHTAIFTNGLTANLFPKVTAAVVPLGVSQETVAPLIAALQAGNAAALAKLPGVTGQVIAAAGLALKKAYLVGFRNVFICGAAFAFFGIILAFFLIDPKDQFNARIDAPLEGTDFVRDIEEKRAHEGEHVETIEPREVTG</sequence>
<feature type="transmembrane region" description="Helical" evidence="6">
    <location>
        <begin position="189"/>
        <end position="209"/>
    </location>
</feature>
<dbReference type="PANTHER" id="PTHR23501">
    <property type="entry name" value="MAJOR FACILITATOR SUPERFAMILY"/>
    <property type="match status" value="1"/>
</dbReference>
<feature type="transmembrane region" description="Helical" evidence="6">
    <location>
        <begin position="261"/>
        <end position="278"/>
    </location>
</feature>
<dbReference type="Gene3D" id="1.20.1250.20">
    <property type="entry name" value="MFS general substrate transporter like domains"/>
    <property type="match status" value="1"/>
</dbReference>
<dbReference type="GO" id="GO:0022857">
    <property type="term" value="F:transmembrane transporter activity"/>
    <property type="evidence" value="ECO:0007669"/>
    <property type="project" value="InterPro"/>
</dbReference>
<evidence type="ECO:0000256" key="1">
    <source>
        <dbReference type="ARBA" id="ARBA00004141"/>
    </source>
</evidence>
<comment type="caution">
    <text evidence="8">The sequence shown here is derived from an EMBL/GenBank/DDBJ whole genome shotgun (WGS) entry which is preliminary data.</text>
</comment>
<dbReference type="PANTHER" id="PTHR23501:SF195">
    <property type="entry name" value="PEP5"/>
    <property type="match status" value="1"/>
</dbReference>
<evidence type="ECO:0000313" key="8">
    <source>
        <dbReference type="EMBL" id="KAJ9623015.1"/>
    </source>
</evidence>
<accession>A0AA38XUP6</accession>
<feature type="transmembrane region" description="Helical" evidence="6">
    <location>
        <begin position="393"/>
        <end position="413"/>
    </location>
</feature>
<proteinExistence type="predicted"/>
<evidence type="ECO:0000256" key="4">
    <source>
        <dbReference type="ARBA" id="ARBA00023136"/>
    </source>
</evidence>
<dbReference type="AlphaFoldDB" id="A0AA38XUP6"/>
<evidence type="ECO:0000259" key="7">
    <source>
        <dbReference type="PROSITE" id="PS50850"/>
    </source>
</evidence>
<keyword evidence="4 6" id="KW-0472">Membrane</keyword>
<feature type="transmembrane region" description="Helical" evidence="6">
    <location>
        <begin position="158"/>
        <end position="177"/>
    </location>
</feature>
<dbReference type="InterPro" id="IPR011701">
    <property type="entry name" value="MFS"/>
</dbReference>
<dbReference type="InterPro" id="IPR020846">
    <property type="entry name" value="MFS_dom"/>
</dbReference>
<keyword evidence="9" id="KW-1185">Reference proteome</keyword>
<gene>
    <name evidence="8" type="ORF">H2204_011273</name>
</gene>
<organism evidence="8 9">
    <name type="scientific">Knufia peltigerae</name>
    <dbReference type="NCBI Taxonomy" id="1002370"/>
    <lineage>
        <taxon>Eukaryota</taxon>
        <taxon>Fungi</taxon>
        <taxon>Dikarya</taxon>
        <taxon>Ascomycota</taxon>
        <taxon>Pezizomycotina</taxon>
        <taxon>Eurotiomycetes</taxon>
        <taxon>Chaetothyriomycetidae</taxon>
        <taxon>Chaetothyriales</taxon>
        <taxon>Trichomeriaceae</taxon>
        <taxon>Knufia</taxon>
    </lineage>
</organism>
<comment type="subcellular location">
    <subcellularLocation>
        <location evidence="1">Membrane</location>
        <topology evidence="1">Multi-pass membrane protein</topology>
    </subcellularLocation>
</comment>
<keyword evidence="2 6" id="KW-0812">Transmembrane</keyword>
<evidence type="ECO:0000256" key="5">
    <source>
        <dbReference type="SAM" id="MobiDB-lite"/>
    </source>
</evidence>
<evidence type="ECO:0000256" key="3">
    <source>
        <dbReference type="ARBA" id="ARBA00022989"/>
    </source>
</evidence>
<feature type="transmembrane region" description="Helical" evidence="6">
    <location>
        <begin position="333"/>
        <end position="359"/>
    </location>
</feature>
<dbReference type="PROSITE" id="PS00216">
    <property type="entry name" value="SUGAR_TRANSPORT_1"/>
    <property type="match status" value="1"/>
</dbReference>
<feature type="domain" description="Major facilitator superfamily (MFS) profile" evidence="7">
    <location>
        <begin position="32"/>
        <end position="544"/>
    </location>
</feature>
<dbReference type="InterPro" id="IPR005829">
    <property type="entry name" value="Sugar_transporter_CS"/>
</dbReference>
<feature type="region of interest" description="Disordered" evidence="5">
    <location>
        <begin position="1"/>
        <end position="23"/>
    </location>
</feature>
<evidence type="ECO:0000256" key="2">
    <source>
        <dbReference type="ARBA" id="ARBA00022692"/>
    </source>
</evidence>